<evidence type="ECO:0000256" key="9">
    <source>
        <dbReference type="RuleBase" id="RU369079"/>
    </source>
</evidence>
<comment type="similarity">
    <text evidence="8 9">Belongs to the TRAP transporter small permease family.</text>
</comment>
<keyword evidence="3" id="KW-1003">Cell membrane</keyword>
<evidence type="ECO:0000256" key="4">
    <source>
        <dbReference type="ARBA" id="ARBA00022519"/>
    </source>
</evidence>
<comment type="subunit">
    <text evidence="9">The complex comprises the extracytoplasmic solute receptor protein and the two transmembrane proteins.</text>
</comment>
<accession>A0ABT2LU83</accession>
<evidence type="ECO:0000256" key="8">
    <source>
        <dbReference type="ARBA" id="ARBA00038436"/>
    </source>
</evidence>
<evidence type="ECO:0000313" key="12">
    <source>
        <dbReference type="Proteomes" id="UP001320831"/>
    </source>
</evidence>
<sequence length="171" mass="18947">MQTLRTADALLVRIIHPILIVVGLAVALMLVVGIFTRVLGAPVFGLEEIMLLAVMWFYMLGAALASRERSHLSADFVRVISKNPKVWRVAALFSTAVSLGIAVLFSTWAWALFSFGLERGQSTPVFGIPWWISQSSLFVASVMFIVYLVRDLLHEIRGEDWQSGDPAAEVE</sequence>
<evidence type="ECO:0000256" key="3">
    <source>
        <dbReference type="ARBA" id="ARBA00022475"/>
    </source>
</evidence>
<feature type="transmembrane region" description="Helical" evidence="9">
    <location>
        <begin position="86"/>
        <end position="110"/>
    </location>
</feature>
<dbReference type="InterPro" id="IPR055348">
    <property type="entry name" value="DctQ"/>
</dbReference>
<protein>
    <recommendedName>
        <fullName evidence="9">TRAP transporter small permease protein</fullName>
    </recommendedName>
</protein>
<evidence type="ECO:0000313" key="11">
    <source>
        <dbReference type="EMBL" id="MCT7378081.1"/>
    </source>
</evidence>
<dbReference type="EMBL" id="JAOCZP010000011">
    <property type="protein sequence ID" value="MCT7378081.1"/>
    <property type="molecule type" value="Genomic_DNA"/>
</dbReference>
<feature type="transmembrane region" description="Helical" evidence="9">
    <location>
        <begin position="12"/>
        <end position="35"/>
    </location>
</feature>
<evidence type="ECO:0000256" key="2">
    <source>
        <dbReference type="ARBA" id="ARBA00022448"/>
    </source>
</evidence>
<keyword evidence="6 9" id="KW-1133">Transmembrane helix</keyword>
<keyword evidence="12" id="KW-1185">Reference proteome</keyword>
<evidence type="ECO:0000256" key="6">
    <source>
        <dbReference type="ARBA" id="ARBA00022989"/>
    </source>
</evidence>
<feature type="transmembrane region" description="Helical" evidence="9">
    <location>
        <begin position="41"/>
        <end position="65"/>
    </location>
</feature>
<keyword evidence="2 9" id="KW-0813">Transport</keyword>
<keyword evidence="4 9" id="KW-0997">Cell inner membrane</keyword>
<dbReference type="PANTHER" id="PTHR35011:SF2">
    <property type="entry name" value="2,3-DIKETO-L-GULONATE TRAP TRANSPORTER SMALL PERMEASE PROTEIN YIAM"/>
    <property type="match status" value="1"/>
</dbReference>
<keyword evidence="5 9" id="KW-0812">Transmembrane</keyword>
<dbReference type="Pfam" id="PF04290">
    <property type="entry name" value="DctQ"/>
    <property type="match status" value="1"/>
</dbReference>
<reference evidence="11 12" key="1">
    <citation type="submission" date="2022-09" db="EMBL/GenBank/DDBJ databases">
        <title>Chelativorans salina sp. nov., a novel slightly halophilic bacterium isolated from a saline lake sediment enrichment.</title>
        <authorList>
            <person name="Gao L."/>
            <person name="Fang B.-Z."/>
            <person name="Li W.-J."/>
        </authorList>
    </citation>
    <scope>NUCLEOTIDE SEQUENCE [LARGE SCALE GENOMIC DNA]</scope>
    <source>
        <strain evidence="11 12">EGI FJ00035</strain>
    </source>
</reference>
<dbReference type="InterPro" id="IPR007387">
    <property type="entry name" value="TRAP_DctQ"/>
</dbReference>
<keyword evidence="7 9" id="KW-0472">Membrane</keyword>
<proteinExistence type="inferred from homology"/>
<evidence type="ECO:0000259" key="10">
    <source>
        <dbReference type="Pfam" id="PF04290"/>
    </source>
</evidence>
<dbReference type="PANTHER" id="PTHR35011">
    <property type="entry name" value="2,3-DIKETO-L-GULONATE TRAP TRANSPORTER SMALL PERMEASE PROTEIN YIAM"/>
    <property type="match status" value="1"/>
</dbReference>
<comment type="subcellular location">
    <subcellularLocation>
        <location evidence="1 9">Cell inner membrane</location>
        <topology evidence="1 9">Multi-pass membrane protein</topology>
    </subcellularLocation>
</comment>
<feature type="domain" description="Tripartite ATP-independent periplasmic transporters DctQ component" evidence="10">
    <location>
        <begin position="27"/>
        <end position="157"/>
    </location>
</feature>
<gene>
    <name evidence="11" type="ORF">N5A92_23970</name>
</gene>
<dbReference type="Proteomes" id="UP001320831">
    <property type="component" value="Unassembled WGS sequence"/>
</dbReference>
<comment type="function">
    <text evidence="9">Part of the tripartite ATP-independent periplasmic (TRAP) transport system.</text>
</comment>
<comment type="caution">
    <text evidence="11">The sequence shown here is derived from an EMBL/GenBank/DDBJ whole genome shotgun (WGS) entry which is preliminary data.</text>
</comment>
<organism evidence="11 12">
    <name type="scientific">Chelativorans salis</name>
    <dbReference type="NCBI Taxonomy" id="2978478"/>
    <lineage>
        <taxon>Bacteria</taxon>
        <taxon>Pseudomonadati</taxon>
        <taxon>Pseudomonadota</taxon>
        <taxon>Alphaproteobacteria</taxon>
        <taxon>Hyphomicrobiales</taxon>
        <taxon>Phyllobacteriaceae</taxon>
        <taxon>Chelativorans</taxon>
    </lineage>
</organism>
<evidence type="ECO:0000256" key="7">
    <source>
        <dbReference type="ARBA" id="ARBA00023136"/>
    </source>
</evidence>
<feature type="transmembrane region" description="Helical" evidence="9">
    <location>
        <begin position="130"/>
        <end position="149"/>
    </location>
</feature>
<evidence type="ECO:0000256" key="1">
    <source>
        <dbReference type="ARBA" id="ARBA00004429"/>
    </source>
</evidence>
<name>A0ABT2LU83_9HYPH</name>
<dbReference type="RefSeq" id="WP_260906884.1">
    <property type="nucleotide sequence ID" value="NZ_JAOCZP010000011.1"/>
</dbReference>
<evidence type="ECO:0000256" key="5">
    <source>
        <dbReference type="ARBA" id="ARBA00022692"/>
    </source>
</evidence>